<evidence type="ECO:0000313" key="4">
    <source>
        <dbReference type="Proteomes" id="UP000290092"/>
    </source>
</evidence>
<reference evidence="3 4" key="1">
    <citation type="submission" date="2017-09" db="EMBL/GenBank/DDBJ databases">
        <title>Genomics of the genus Arcobacter.</title>
        <authorList>
            <person name="Perez-Cataluna A."/>
            <person name="Figueras M.J."/>
            <person name="Salas-Masso N."/>
        </authorList>
    </citation>
    <scope>NUCLEOTIDE SEQUENCE [LARGE SCALE GENOMIC DNA]</scope>
    <source>
        <strain evidence="3 4">CECT 7386</strain>
    </source>
</reference>
<dbReference type="InterPro" id="IPR002826">
    <property type="entry name" value="MptE-like"/>
</dbReference>
<gene>
    <name evidence="3" type="ORF">CP985_00010</name>
</gene>
<dbReference type="RefSeq" id="WP_114842940.1">
    <property type="nucleotide sequence ID" value="NZ_CP031219.1"/>
</dbReference>
<dbReference type="EMBL" id="NXID01000001">
    <property type="protein sequence ID" value="RXK17027.1"/>
    <property type="molecule type" value="Genomic_DNA"/>
</dbReference>
<evidence type="ECO:0000313" key="3">
    <source>
        <dbReference type="EMBL" id="RXK17027.1"/>
    </source>
</evidence>
<evidence type="ECO:0000259" key="1">
    <source>
        <dbReference type="Pfam" id="PF01973"/>
    </source>
</evidence>
<dbReference type="Proteomes" id="UP000290092">
    <property type="component" value="Unassembled WGS sequence"/>
</dbReference>
<dbReference type="PANTHER" id="PTHR41786">
    <property type="entry name" value="MOTILITY ACCESSORY FACTOR MAF"/>
    <property type="match status" value="1"/>
</dbReference>
<feature type="domain" description="Glycosyltransferase Maf N-terminal" evidence="2">
    <location>
        <begin position="15"/>
        <end position="244"/>
    </location>
</feature>
<evidence type="ECO:0000259" key="2">
    <source>
        <dbReference type="Pfam" id="PF20157"/>
    </source>
</evidence>
<dbReference type="Pfam" id="PF20157">
    <property type="entry name" value="Maf_flag10_N"/>
    <property type="match status" value="1"/>
</dbReference>
<dbReference type="PANTHER" id="PTHR41786:SF1">
    <property type="entry name" value="6-HYDROXYMETHYLPTERIN DIPHOSPHOKINASE MPTE-LIKE DOMAIN-CONTAINING PROTEIN"/>
    <property type="match status" value="1"/>
</dbReference>
<dbReference type="InterPro" id="IPR045376">
    <property type="entry name" value="Maf_N"/>
</dbReference>
<sequence>MQNQLEQLNFTLSNLYFKNLNYLKKNHPKVFEKVDKLSKAIENNTYQETYSLEYKEEGYFDILNLKTNKFLYNVNSYIEADLRKERMDFSQNSSLNLLRINPFENNFALMEGLGEIRPFVEYLNRKIDFKNINFSKIFKIIYIGTGLGLHIYEIHKKIDAHSTLIMEDNLEIFRLSLFTTDYSIFSLKNRNLFLSIQENEDEKKETLEEFEYDNSWMNYNIKHHIFSINEKENLDKIIEHFSIHHASMFSYKEVLKVISRTVKFIKNDYAFLKLEPMIKKKPLKDKKVLIISAGPSIDKSIEWIKENQNKFIIVCVDIILRKLENYQIKPDIIVSIDPKAVIGKFFDLKDINFIKDSAIIFASQQHESVMQKVKDLNFYFVQPFTVSLEPGFHFAVPNVGTYSFGISLFLGANEVYLAGSDAAFNQETGSRYSNDNTKIQIDIIEDQEELKQKGIVSESDIIEVKGNLREKVKTNRELLRFKESYERFVYEHKKVNKNLEFTAYNISDGVYMEGFIPKDFNQIDINSFEDKEFSKKLIDEISSNIENLEFEDDMVIINSIIQRVKKFSKLKIKTKDDLIKNKIDLMIWIFEQKKKMSNGMFADLFFRFTDLIDIYINYSLHLTQKELNTKEFFEELKRYWSNSLISLLQEIKQNVLKV</sequence>
<keyword evidence="4" id="KW-1185">Reference proteome</keyword>
<dbReference type="KEGG" id="amyt:AMYT_2595"/>
<organism evidence="3 4">
    <name type="scientific">Malaciobacter mytili LMG 24559</name>
    <dbReference type="NCBI Taxonomy" id="1032238"/>
    <lineage>
        <taxon>Bacteria</taxon>
        <taxon>Pseudomonadati</taxon>
        <taxon>Campylobacterota</taxon>
        <taxon>Epsilonproteobacteria</taxon>
        <taxon>Campylobacterales</taxon>
        <taxon>Arcobacteraceae</taxon>
        <taxon>Malaciobacter</taxon>
    </lineage>
</organism>
<evidence type="ECO:0008006" key="5">
    <source>
        <dbReference type="Google" id="ProtNLM"/>
    </source>
</evidence>
<accession>A0AAX2AJ28</accession>
<proteinExistence type="predicted"/>
<protein>
    <recommendedName>
        <fullName evidence="5">Motility accessory factor</fullName>
    </recommendedName>
</protein>
<feature type="domain" description="6-hydroxymethylpterin diphosphokinase MptE-like" evidence="1">
    <location>
        <begin position="277"/>
        <end position="426"/>
    </location>
</feature>
<name>A0AAX2AJ28_9BACT</name>
<dbReference type="Pfam" id="PF01973">
    <property type="entry name" value="MptE-like"/>
    <property type="match status" value="1"/>
</dbReference>
<dbReference type="AlphaFoldDB" id="A0AAX2AJ28"/>
<comment type="caution">
    <text evidence="3">The sequence shown here is derived from an EMBL/GenBank/DDBJ whole genome shotgun (WGS) entry which is preliminary data.</text>
</comment>